<evidence type="ECO:0000313" key="7">
    <source>
        <dbReference type="EMBL" id="KAG0293529.1"/>
    </source>
</evidence>
<proteinExistence type="predicted"/>
<dbReference type="PANTHER" id="PTHR23235:SF120">
    <property type="entry name" value="KRUPPEL-LIKE FACTOR 15"/>
    <property type="match status" value="1"/>
</dbReference>
<sequence length="531" mass="55421">MAEERTTAEPHHESGVDEHTLLLHLQQTIANNTPQHDNNNNSISTGTVITPAPISITTTTAAAGTEDDVCTTHNHPAASTAASLESIPVTTQEAAVAAVAAFASSFNDTTADDIKALTKALTTPIDQIEAEERAAAAAVAAVAASVAATTAVVDHSIIAKTDISTPAFDVNNVYNQVLSSIASQTQTTTAEGKRTAQEAFEQTQAAQALQLIALSLGSVTANATTNTVESAATTSHVDNTVAHHTGDGAGAIPGTTDPLLSITEAISNFQRHTEHHTKLDDDTTAIAQAVLLATQANAHKINQEALQGVSQAGASSGSADGGTNQGLTFEVDKATGKTQIKWVPDSRDDASVIQQALHTLIANSGILGVPNGGLLAPPLGQFPAQGSQFGTVMEPVKAETAAMASPPTPHVHKKRRTGGSSTQNTAASIPEGATAYPCTFENCDKVFARLYNLKSHSRTHTNERPFVCSHCQLPFARNHDLKRHVKIHGGDKPFKCGGCGKSFSRLDALGRHKYNSKNRANCVDSVTPSLE</sequence>
<evidence type="ECO:0000313" key="8">
    <source>
        <dbReference type="Proteomes" id="UP001194696"/>
    </source>
</evidence>
<dbReference type="Pfam" id="PF13912">
    <property type="entry name" value="zf-C2H2_6"/>
    <property type="match status" value="1"/>
</dbReference>
<dbReference type="PROSITE" id="PS00028">
    <property type="entry name" value="ZINC_FINGER_C2H2_1"/>
    <property type="match status" value="2"/>
</dbReference>
<feature type="compositionally biased region" description="Polar residues" evidence="5">
    <location>
        <begin position="418"/>
        <end position="427"/>
    </location>
</feature>
<gene>
    <name evidence="7" type="ORF">BGZ96_002698</name>
</gene>
<dbReference type="Pfam" id="PF00096">
    <property type="entry name" value="zf-C2H2"/>
    <property type="match status" value="2"/>
</dbReference>
<evidence type="ECO:0000259" key="6">
    <source>
        <dbReference type="PROSITE" id="PS50157"/>
    </source>
</evidence>
<name>A0ABQ7K986_9FUNG</name>
<dbReference type="PANTHER" id="PTHR23235">
    <property type="entry name" value="KRUEPPEL-LIKE TRANSCRIPTION FACTOR"/>
    <property type="match status" value="1"/>
</dbReference>
<keyword evidence="3" id="KW-0862">Zinc</keyword>
<dbReference type="Proteomes" id="UP001194696">
    <property type="component" value="Unassembled WGS sequence"/>
</dbReference>
<dbReference type="EMBL" id="JAAAIM010000152">
    <property type="protein sequence ID" value="KAG0293529.1"/>
    <property type="molecule type" value="Genomic_DNA"/>
</dbReference>
<feature type="region of interest" description="Disordered" evidence="5">
    <location>
        <begin position="401"/>
        <end position="427"/>
    </location>
</feature>
<dbReference type="SMART" id="SM00355">
    <property type="entry name" value="ZnF_C2H2"/>
    <property type="match status" value="3"/>
</dbReference>
<accession>A0ABQ7K986</accession>
<dbReference type="InterPro" id="IPR036236">
    <property type="entry name" value="Znf_C2H2_sf"/>
</dbReference>
<evidence type="ECO:0000256" key="2">
    <source>
        <dbReference type="ARBA" id="ARBA00022771"/>
    </source>
</evidence>
<feature type="domain" description="C2H2-type" evidence="6">
    <location>
        <begin position="494"/>
        <end position="513"/>
    </location>
</feature>
<feature type="domain" description="C2H2-type" evidence="6">
    <location>
        <begin position="436"/>
        <end position="465"/>
    </location>
</feature>
<organism evidence="7 8">
    <name type="scientific">Linnemannia gamsii</name>
    <dbReference type="NCBI Taxonomy" id="64522"/>
    <lineage>
        <taxon>Eukaryota</taxon>
        <taxon>Fungi</taxon>
        <taxon>Fungi incertae sedis</taxon>
        <taxon>Mucoromycota</taxon>
        <taxon>Mortierellomycotina</taxon>
        <taxon>Mortierellomycetes</taxon>
        <taxon>Mortierellales</taxon>
        <taxon>Mortierellaceae</taxon>
        <taxon>Linnemannia</taxon>
    </lineage>
</organism>
<evidence type="ECO:0000256" key="1">
    <source>
        <dbReference type="ARBA" id="ARBA00022723"/>
    </source>
</evidence>
<dbReference type="SUPFAM" id="SSF57667">
    <property type="entry name" value="beta-beta-alpha zinc fingers"/>
    <property type="match status" value="2"/>
</dbReference>
<keyword evidence="8" id="KW-1185">Reference proteome</keyword>
<reference evidence="7 8" key="1">
    <citation type="journal article" date="2020" name="Fungal Divers.">
        <title>Resolving the Mortierellaceae phylogeny through synthesis of multi-gene phylogenetics and phylogenomics.</title>
        <authorList>
            <person name="Vandepol N."/>
            <person name="Liber J."/>
            <person name="Desiro A."/>
            <person name="Na H."/>
            <person name="Kennedy M."/>
            <person name="Barry K."/>
            <person name="Grigoriev I.V."/>
            <person name="Miller A.N."/>
            <person name="O'Donnell K."/>
            <person name="Stajich J.E."/>
            <person name="Bonito G."/>
        </authorList>
    </citation>
    <scope>NUCLEOTIDE SEQUENCE [LARGE SCALE GENOMIC DNA]</scope>
    <source>
        <strain evidence="7 8">AD045</strain>
    </source>
</reference>
<dbReference type="InterPro" id="IPR013087">
    <property type="entry name" value="Znf_C2H2_type"/>
</dbReference>
<dbReference type="PROSITE" id="PS50157">
    <property type="entry name" value="ZINC_FINGER_C2H2_2"/>
    <property type="match status" value="3"/>
</dbReference>
<keyword evidence="2 4" id="KW-0863">Zinc-finger</keyword>
<dbReference type="Gene3D" id="3.30.160.60">
    <property type="entry name" value="Classic Zinc Finger"/>
    <property type="match status" value="3"/>
</dbReference>
<protein>
    <recommendedName>
        <fullName evidence="6">C2H2-type domain-containing protein</fullName>
    </recommendedName>
</protein>
<comment type="caution">
    <text evidence="7">The sequence shown here is derived from an EMBL/GenBank/DDBJ whole genome shotgun (WGS) entry which is preliminary data.</text>
</comment>
<keyword evidence="1" id="KW-0479">Metal-binding</keyword>
<feature type="domain" description="C2H2-type" evidence="6">
    <location>
        <begin position="466"/>
        <end position="493"/>
    </location>
</feature>
<evidence type="ECO:0000256" key="5">
    <source>
        <dbReference type="SAM" id="MobiDB-lite"/>
    </source>
</evidence>
<evidence type="ECO:0000256" key="4">
    <source>
        <dbReference type="PROSITE-ProRule" id="PRU00042"/>
    </source>
</evidence>
<evidence type="ECO:0000256" key="3">
    <source>
        <dbReference type="ARBA" id="ARBA00022833"/>
    </source>
</evidence>